<dbReference type="KEGG" id="aiq:Azoinq_06670"/>
<dbReference type="GO" id="GO:0008115">
    <property type="term" value="F:sarcosine oxidase activity"/>
    <property type="evidence" value="ECO:0007669"/>
    <property type="project" value="InterPro"/>
</dbReference>
<organism evidence="1 2">
    <name type="scientific">Azospira inquinata</name>
    <dbReference type="NCBI Taxonomy" id="2785627"/>
    <lineage>
        <taxon>Bacteria</taxon>
        <taxon>Pseudomonadati</taxon>
        <taxon>Pseudomonadota</taxon>
        <taxon>Betaproteobacteria</taxon>
        <taxon>Rhodocyclales</taxon>
        <taxon>Rhodocyclaceae</taxon>
        <taxon>Azospira</taxon>
    </lineage>
</organism>
<dbReference type="EMBL" id="CP064782">
    <property type="protein sequence ID" value="QWT50264.1"/>
    <property type="molecule type" value="Genomic_DNA"/>
</dbReference>
<dbReference type="Pfam" id="PF04267">
    <property type="entry name" value="SoxD"/>
    <property type="match status" value="1"/>
</dbReference>
<dbReference type="InterPro" id="IPR006279">
    <property type="entry name" value="SoxD"/>
</dbReference>
<protein>
    <submittedName>
        <fullName evidence="1">Sarcosine oxidase subunit delta</fullName>
    </submittedName>
</protein>
<sequence length="85" mass="9739">MKLMTCPINGPRAISEFTYGGEIRPMPDPATASDDQWADYVYNRNGAPGVKKEWWCHTPSNTWFIAERDTEKDRVLRTYLVGEEG</sequence>
<evidence type="ECO:0000313" key="2">
    <source>
        <dbReference type="Proteomes" id="UP000683428"/>
    </source>
</evidence>
<proteinExistence type="predicted"/>
<dbReference type="GO" id="GO:0046653">
    <property type="term" value="P:tetrahydrofolate metabolic process"/>
    <property type="evidence" value="ECO:0007669"/>
    <property type="project" value="InterPro"/>
</dbReference>
<dbReference type="RefSeq" id="WP_216130716.1">
    <property type="nucleotide sequence ID" value="NZ_CP064782.1"/>
</dbReference>
<accession>A0A975SQU3</accession>
<keyword evidence="2" id="KW-1185">Reference proteome</keyword>
<gene>
    <name evidence="1" type="ORF">Azoinq_06670</name>
</gene>
<reference evidence="1" key="1">
    <citation type="submission" date="2020-11" db="EMBL/GenBank/DDBJ databases">
        <title>Azospira inquinata sp. nov.</title>
        <authorList>
            <person name="Moe W.M."/>
            <person name="Mikes M.C."/>
        </authorList>
    </citation>
    <scope>NUCLEOTIDE SEQUENCE</scope>
    <source>
        <strain evidence="1">Azo-3</strain>
    </source>
</reference>
<dbReference type="AlphaFoldDB" id="A0A975SQU3"/>
<evidence type="ECO:0000313" key="1">
    <source>
        <dbReference type="EMBL" id="QWT50264.1"/>
    </source>
</evidence>
<dbReference type="Proteomes" id="UP000683428">
    <property type="component" value="Chromosome"/>
</dbReference>
<name>A0A975SQU3_9RHOO</name>